<dbReference type="PRINTS" id="PR00778">
    <property type="entry name" value="HTHARSR"/>
</dbReference>
<name>A0A6J7I226_9ZZZZ</name>
<dbReference type="InterPro" id="IPR051081">
    <property type="entry name" value="HTH_MetalResp_TranReg"/>
</dbReference>
<gene>
    <name evidence="5" type="ORF">UFOPK3674_00779</name>
</gene>
<reference evidence="5" key="1">
    <citation type="submission" date="2020-05" db="EMBL/GenBank/DDBJ databases">
        <authorList>
            <person name="Chiriac C."/>
            <person name="Salcher M."/>
            <person name="Ghai R."/>
            <person name="Kavagutti S V."/>
        </authorList>
    </citation>
    <scope>NUCLEOTIDE SEQUENCE</scope>
</reference>
<dbReference type="GO" id="GO:0003700">
    <property type="term" value="F:DNA-binding transcription factor activity"/>
    <property type="evidence" value="ECO:0007669"/>
    <property type="project" value="InterPro"/>
</dbReference>
<evidence type="ECO:0000256" key="3">
    <source>
        <dbReference type="ARBA" id="ARBA00023163"/>
    </source>
</evidence>
<dbReference type="SMART" id="SM00418">
    <property type="entry name" value="HTH_ARSR"/>
    <property type="match status" value="1"/>
</dbReference>
<feature type="domain" description="HTH arsR-type" evidence="4">
    <location>
        <begin position="7"/>
        <end position="103"/>
    </location>
</feature>
<evidence type="ECO:0000313" key="5">
    <source>
        <dbReference type="EMBL" id="CAB4924802.1"/>
    </source>
</evidence>
<dbReference type="InterPro" id="IPR036390">
    <property type="entry name" value="WH_DNA-bd_sf"/>
</dbReference>
<dbReference type="Gene3D" id="1.10.10.10">
    <property type="entry name" value="Winged helix-like DNA-binding domain superfamily/Winged helix DNA-binding domain"/>
    <property type="match status" value="1"/>
</dbReference>
<accession>A0A6J7I226</accession>
<dbReference type="InterPro" id="IPR036388">
    <property type="entry name" value="WH-like_DNA-bd_sf"/>
</dbReference>
<protein>
    <submittedName>
        <fullName evidence="5">Unannotated protein</fullName>
    </submittedName>
</protein>
<sequence length="109" mass="12157">MPSVSPIAPESTDEFVAVFGALSEPIRVEMLRLMVHSDGDLPCTHLDTVLPIAKSTISYHIQILRRAGLISVRKAGRNYFYELCEETLEGYSPEFLEHLRRTEAPALAA</sequence>
<keyword evidence="1" id="KW-0805">Transcription regulation</keyword>
<evidence type="ECO:0000256" key="2">
    <source>
        <dbReference type="ARBA" id="ARBA00023125"/>
    </source>
</evidence>
<dbReference type="CDD" id="cd00090">
    <property type="entry name" value="HTH_ARSR"/>
    <property type="match status" value="1"/>
</dbReference>
<dbReference type="PANTHER" id="PTHR33154">
    <property type="entry name" value="TRANSCRIPTIONAL REGULATOR, ARSR FAMILY"/>
    <property type="match status" value="1"/>
</dbReference>
<dbReference type="GO" id="GO:0003677">
    <property type="term" value="F:DNA binding"/>
    <property type="evidence" value="ECO:0007669"/>
    <property type="project" value="UniProtKB-KW"/>
</dbReference>
<evidence type="ECO:0000256" key="1">
    <source>
        <dbReference type="ARBA" id="ARBA00023015"/>
    </source>
</evidence>
<dbReference type="AlphaFoldDB" id="A0A6J7I226"/>
<dbReference type="Pfam" id="PF12840">
    <property type="entry name" value="HTH_20"/>
    <property type="match status" value="1"/>
</dbReference>
<dbReference type="SUPFAM" id="SSF46785">
    <property type="entry name" value="Winged helix' DNA-binding domain"/>
    <property type="match status" value="1"/>
</dbReference>
<dbReference type="NCBIfam" id="NF033788">
    <property type="entry name" value="HTH_metalloreg"/>
    <property type="match status" value="1"/>
</dbReference>
<keyword evidence="3" id="KW-0804">Transcription</keyword>
<organism evidence="5">
    <name type="scientific">freshwater metagenome</name>
    <dbReference type="NCBI Taxonomy" id="449393"/>
    <lineage>
        <taxon>unclassified sequences</taxon>
        <taxon>metagenomes</taxon>
        <taxon>ecological metagenomes</taxon>
    </lineage>
</organism>
<keyword evidence="2" id="KW-0238">DNA-binding</keyword>
<proteinExistence type="predicted"/>
<evidence type="ECO:0000259" key="4">
    <source>
        <dbReference type="PROSITE" id="PS50987"/>
    </source>
</evidence>
<dbReference type="InterPro" id="IPR011991">
    <property type="entry name" value="ArsR-like_HTH"/>
</dbReference>
<dbReference type="InterPro" id="IPR001845">
    <property type="entry name" value="HTH_ArsR_DNA-bd_dom"/>
</dbReference>
<dbReference type="EMBL" id="CAFBMX010000003">
    <property type="protein sequence ID" value="CAB4924802.1"/>
    <property type="molecule type" value="Genomic_DNA"/>
</dbReference>
<dbReference type="PANTHER" id="PTHR33154:SF33">
    <property type="entry name" value="TRANSCRIPTIONAL REPRESSOR SDPR"/>
    <property type="match status" value="1"/>
</dbReference>
<dbReference type="PROSITE" id="PS50987">
    <property type="entry name" value="HTH_ARSR_2"/>
    <property type="match status" value="1"/>
</dbReference>